<accession>A0ABZ0IZD5</accession>
<proteinExistence type="inferred from homology"/>
<dbReference type="EC" id="1.15.1.1" evidence="2"/>
<feature type="chain" id="PRO_5046763134" description="Superoxide dismutase [Cu-Zn]" evidence="4">
    <location>
        <begin position="24"/>
        <end position="173"/>
    </location>
</feature>
<gene>
    <name evidence="6" type="ORF">P4826_11840</name>
</gene>
<keyword evidence="2" id="KW-0560">Oxidoreductase</keyword>
<dbReference type="PROSITE" id="PS00332">
    <property type="entry name" value="SOD_CU_ZN_2"/>
    <property type="match status" value="1"/>
</dbReference>
<dbReference type="InterPro" id="IPR036423">
    <property type="entry name" value="SOD-like_Cu/Zn_dom_sf"/>
</dbReference>
<evidence type="ECO:0000313" key="6">
    <source>
        <dbReference type="EMBL" id="WOO31108.1"/>
    </source>
</evidence>
<evidence type="ECO:0000256" key="2">
    <source>
        <dbReference type="RuleBase" id="RU000393"/>
    </source>
</evidence>
<evidence type="ECO:0000256" key="3">
    <source>
        <dbReference type="SAM" id="MobiDB-lite"/>
    </source>
</evidence>
<dbReference type="InterPro" id="IPR018152">
    <property type="entry name" value="SOD_Cu/Zn_BS"/>
</dbReference>
<organism evidence="6 7">
    <name type="scientific">Diaphorobacter limosus</name>
    <dbReference type="NCBI Taxonomy" id="3036128"/>
    <lineage>
        <taxon>Bacteria</taxon>
        <taxon>Pseudomonadati</taxon>
        <taxon>Pseudomonadota</taxon>
        <taxon>Betaproteobacteria</taxon>
        <taxon>Burkholderiales</taxon>
        <taxon>Comamonadaceae</taxon>
        <taxon>Diaphorobacter</taxon>
    </lineage>
</organism>
<dbReference type="SUPFAM" id="SSF49329">
    <property type="entry name" value="Cu,Zn superoxide dismutase-like"/>
    <property type="match status" value="1"/>
</dbReference>
<keyword evidence="7" id="KW-1185">Reference proteome</keyword>
<protein>
    <recommendedName>
        <fullName evidence="2">Superoxide dismutase [Cu-Zn]</fullName>
        <ecNumber evidence="2">1.15.1.1</ecNumber>
    </recommendedName>
</protein>
<evidence type="ECO:0000259" key="5">
    <source>
        <dbReference type="Pfam" id="PF00080"/>
    </source>
</evidence>
<dbReference type="Gene3D" id="2.60.40.200">
    <property type="entry name" value="Superoxide dismutase, copper/zinc binding domain"/>
    <property type="match status" value="1"/>
</dbReference>
<keyword evidence="2" id="KW-0186">Copper</keyword>
<dbReference type="RefSeq" id="WP_317700594.1">
    <property type="nucleotide sequence ID" value="NZ_CP136921.1"/>
</dbReference>
<dbReference type="EMBL" id="CP136921">
    <property type="protein sequence ID" value="WOO31108.1"/>
    <property type="molecule type" value="Genomic_DNA"/>
</dbReference>
<comment type="cofactor">
    <cofactor evidence="2">
        <name>Zn(2+)</name>
        <dbReference type="ChEBI" id="CHEBI:29105"/>
    </cofactor>
    <text evidence="2">Binds 1 zinc ion per subunit.</text>
</comment>
<keyword evidence="2" id="KW-0479">Metal-binding</keyword>
<evidence type="ECO:0000256" key="1">
    <source>
        <dbReference type="ARBA" id="ARBA00010457"/>
    </source>
</evidence>
<name>A0ABZ0IZD5_9BURK</name>
<keyword evidence="2" id="KW-0862">Zinc</keyword>
<reference evidence="6 7" key="1">
    <citation type="submission" date="2023-03" db="EMBL/GenBank/DDBJ databases">
        <title>Diaphorobacter basophil sp. nov., isolated from a sewage-treatment plant.</title>
        <authorList>
            <person name="Yang K."/>
        </authorList>
    </citation>
    <scope>NUCLEOTIDE SEQUENCE [LARGE SCALE GENOMIC DNA]</scope>
    <source>
        <strain evidence="6 7">Y-1</strain>
    </source>
</reference>
<dbReference type="PANTHER" id="PTHR10003">
    <property type="entry name" value="SUPEROXIDE DISMUTASE CU-ZN -RELATED"/>
    <property type="match status" value="1"/>
</dbReference>
<comment type="similarity">
    <text evidence="1 2">Belongs to the Cu-Zn superoxide dismutase family.</text>
</comment>
<evidence type="ECO:0000313" key="7">
    <source>
        <dbReference type="Proteomes" id="UP001303211"/>
    </source>
</evidence>
<feature type="signal peptide" evidence="4">
    <location>
        <begin position="1"/>
        <end position="23"/>
    </location>
</feature>
<dbReference type="InterPro" id="IPR001424">
    <property type="entry name" value="SOD_Cu_Zn_dom"/>
</dbReference>
<sequence length="173" mass="17384">MRFLSHAALGASVLLLTACGHLAGQGLGAGTSLQPRSGSATSGQANFRQQGDRVLVRVEVSGLTPGQEHGLHIHDKGDCSAPDAMSAGGHFNPTGKPHGPQNADHHGGDLPALKADASGKARAEFSVTGVTVAPGPTSIVGRSLVVHKDADDYKTQPTGNSGARIACGVIAAS</sequence>
<dbReference type="PROSITE" id="PS51257">
    <property type="entry name" value="PROKAR_LIPOPROTEIN"/>
    <property type="match status" value="1"/>
</dbReference>
<evidence type="ECO:0000256" key="4">
    <source>
        <dbReference type="SAM" id="SignalP"/>
    </source>
</evidence>
<dbReference type="Pfam" id="PF00080">
    <property type="entry name" value="Sod_Cu"/>
    <property type="match status" value="1"/>
</dbReference>
<keyword evidence="4" id="KW-0732">Signal</keyword>
<feature type="domain" description="Superoxide dismutase copper/zinc binding" evidence="5">
    <location>
        <begin position="42"/>
        <end position="170"/>
    </location>
</feature>
<comment type="catalytic activity">
    <reaction evidence="2">
        <text>2 superoxide + 2 H(+) = H2O2 + O2</text>
        <dbReference type="Rhea" id="RHEA:20696"/>
        <dbReference type="ChEBI" id="CHEBI:15378"/>
        <dbReference type="ChEBI" id="CHEBI:15379"/>
        <dbReference type="ChEBI" id="CHEBI:16240"/>
        <dbReference type="ChEBI" id="CHEBI:18421"/>
        <dbReference type="EC" id="1.15.1.1"/>
    </reaction>
</comment>
<dbReference type="Proteomes" id="UP001303211">
    <property type="component" value="Chromosome"/>
</dbReference>
<dbReference type="InterPro" id="IPR024134">
    <property type="entry name" value="SOD_Cu/Zn_/chaperone"/>
</dbReference>
<dbReference type="PRINTS" id="PR00068">
    <property type="entry name" value="CUZNDISMTASE"/>
</dbReference>
<dbReference type="CDD" id="cd00305">
    <property type="entry name" value="Cu-Zn_Superoxide_Dismutase"/>
    <property type="match status" value="1"/>
</dbReference>
<comment type="cofactor">
    <cofactor evidence="2">
        <name>Cu cation</name>
        <dbReference type="ChEBI" id="CHEBI:23378"/>
    </cofactor>
    <text evidence="2">Binds 1 copper ion per subunit.</text>
</comment>
<comment type="function">
    <text evidence="2">Destroys radicals which are normally produced within the cells and which are toxic to biological systems.</text>
</comment>
<feature type="region of interest" description="Disordered" evidence="3">
    <location>
        <begin position="78"/>
        <end position="111"/>
    </location>
</feature>